<evidence type="ECO:0000259" key="6">
    <source>
        <dbReference type="PROSITE" id="PS50949"/>
    </source>
</evidence>
<dbReference type="EMBL" id="JAUSVS010000005">
    <property type="protein sequence ID" value="MDQ0465095.1"/>
    <property type="molecule type" value="Genomic_DNA"/>
</dbReference>
<evidence type="ECO:0000256" key="4">
    <source>
        <dbReference type="ARBA" id="ARBA00023125"/>
    </source>
</evidence>
<dbReference type="InterPro" id="IPR036390">
    <property type="entry name" value="WH_DNA-bd_sf"/>
</dbReference>
<dbReference type="SUPFAM" id="SSF46785">
    <property type="entry name" value="Winged helix' DNA-binding domain"/>
    <property type="match status" value="1"/>
</dbReference>
<dbReference type="RefSeq" id="WP_307350213.1">
    <property type="nucleotide sequence ID" value="NZ_JAUSVS010000005.1"/>
</dbReference>
<dbReference type="GO" id="GO:0003677">
    <property type="term" value="F:DNA binding"/>
    <property type="evidence" value="ECO:0007669"/>
    <property type="project" value="UniProtKB-KW"/>
</dbReference>
<dbReference type="InterPro" id="IPR015421">
    <property type="entry name" value="PyrdxlP-dep_Trfase_major"/>
</dbReference>
<reference evidence="7 8" key="1">
    <citation type="submission" date="2023-07" db="EMBL/GenBank/DDBJ databases">
        <title>Genomic Encyclopedia of Type Strains, Phase IV (KMG-IV): sequencing the most valuable type-strain genomes for metagenomic binning, comparative biology and taxonomic classification.</title>
        <authorList>
            <person name="Goeker M."/>
        </authorList>
    </citation>
    <scope>NUCLEOTIDE SEQUENCE [LARGE SCALE GENOMIC DNA]</scope>
    <source>
        <strain evidence="7 8">DSM 18695</strain>
    </source>
</reference>
<dbReference type="Pfam" id="PF00155">
    <property type="entry name" value="Aminotran_1_2"/>
    <property type="match status" value="1"/>
</dbReference>
<evidence type="ECO:0000256" key="2">
    <source>
        <dbReference type="ARBA" id="ARBA00022898"/>
    </source>
</evidence>
<dbReference type="InterPro" id="IPR004839">
    <property type="entry name" value="Aminotransferase_I/II_large"/>
</dbReference>
<gene>
    <name evidence="7" type="ORF">QO010_002879</name>
</gene>
<accession>A0ABU0ISY8</accession>
<organism evidence="7 8">
    <name type="scientific">Caulobacter ginsengisoli</name>
    <dbReference type="NCBI Taxonomy" id="400775"/>
    <lineage>
        <taxon>Bacteria</taxon>
        <taxon>Pseudomonadati</taxon>
        <taxon>Pseudomonadota</taxon>
        <taxon>Alphaproteobacteria</taxon>
        <taxon>Caulobacterales</taxon>
        <taxon>Caulobacteraceae</taxon>
        <taxon>Caulobacter</taxon>
    </lineage>
</organism>
<evidence type="ECO:0000256" key="5">
    <source>
        <dbReference type="ARBA" id="ARBA00023163"/>
    </source>
</evidence>
<comment type="similarity">
    <text evidence="1">In the C-terminal section; belongs to the class-I pyridoxal-phosphate-dependent aminotransferase family.</text>
</comment>
<dbReference type="Gene3D" id="1.10.10.10">
    <property type="entry name" value="Winged helix-like DNA-binding domain superfamily/Winged helix DNA-binding domain"/>
    <property type="match status" value="1"/>
</dbReference>
<dbReference type="CDD" id="cd00609">
    <property type="entry name" value="AAT_like"/>
    <property type="match status" value="1"/>
</dbReference>
<dbReference type="InterPro" id="IPR036388">
    <property type="entry name" value="WH-like_DNA-bd_sf"/>
</dbReference>
<keyword evidence="3" id="KW-0805">Transcription regulation</keyword>
<dbReference type="SUPFAM" id="SSF53383">
    <property type="entry name" value="PLP-dependent transferases"/>
    <property type="match status" value="1"/>
</dbReference>
<name>A0ABU0ISY8_9CAUL</name>
<proteinExistence type="inferred from homology"/>
<dbReference type="Pfam" id="PF00392">
    <property type="entry name" value="GntR"/>
    <property type="match status" value="1"/>
</dbReference>
<comment type="caution">
    <text evidence="7">The sequence shown here is derived from an EMBL/GenBank/DDBJ whole genome shotgun (WGS) entry which is preliminary data.</text>
</comment>
<dbReference type="Gene3D" id="3.40.640.10">
    <property type="entry name" value="Type I PLP-dependent aspartate aminotransferase-like (Major domain)"/>
    <property type="match status" value="1"/>
</dbReference>
<dbReference type="Gene3D" id="3.90.1150.10">
    <property type="entry name" value="Aspartate Aminotransferase, domain 1"/>
    <property type="match status" value="1"/>
</dbReference>
<dbReference type="PANTHER" id="PTHR46577:SF1">
    <property type="entry name" value="HTH-TYPE TRANSCRIPTIONAL REGULATORY PROTEIN GABR"/>
    <property type="match status" value="1"/>
</dbReference>
<evidence type="ECO:0000256" key="3">
    <source>
        <dbReference type="ARBA" id="ARBA00023015"/>
    </source>
</evidence>
<dbReference type="Proteomes" id="UP001228905">
    <property type="component" value="Unassembled WGS sequence"/>
</dbReference>
<dbReference type="InterPro" id="IPR051446">
    <property type="entry name" value="HTH_trans_reg/aminotransferase"/>
</dbReference>
<protein>
    <submittedName>
        <fullName evidence="7">DNA-binding transcriptional MocR family regulator</fullName>
    </submittedName>
</protein>
<dbReference type="PANTHER" id="PTHR46577">
    <property type="entry name" value="HTH-TYPE TRANSCRIPTIONAL REGULATORY PROTEIN GABR"/>
    <property type="match status" value="1"/>
</dbReference>
<keyword evidence="2" id="KW-0663">Pyridoxal phosphate</keyword>
<keyword evidence="4 7" id="KW-0238">DNA-binding</keyword>
<evidence type="ECO:0000256" key="1">
    <source>
        <dbReference type="ARBA" id="ARBA00005384"/>
    </source>
</evidence>
<dbReference type="InterPro" id="IPR015424">
    <property type="entry name" value="PyrdxlP-dep_Trfase"/>
</dbReference>
<keyword evidence="5" id="KW-0804">Transcription</keyword>
<evidence type="ECO:0000313" key="8">
    <source>
        <dbReference type="Proteomes" id="UP001228905"/>
    </source>
</evidence>
<sequence>MWQPSLGETSQPLFQALLGVLGDDIQAGRLKPGDRLPPQRELAHRLGLGVGTVTRAYAEAERRGLIQGEVGRGSFVAGRPEAGAGPIDLARNLPPLAAARRALPAALDRLARRRDLGDQLGYAPGAGDEAARRALTAWIRRTAQWADFDGRRLVICAGAQQGTALALAATCRPGDLVLAESATFHGIKAICAQAGYRLLAGAMDGEGLTPEALDAAAAQGARAVYLLPVQNPTARVMATARRIELLAIARRRGLAVIEDDLYAPFAALLGRPPLAALAPDLVWYVTSLSKTLAPGLRTGCVVAPDDAGQARVLEALRAIAFGPPVFGPLVAADWIDSGEADAILEATLAELTARADLVRARLGLAVEASPMAAPPHLWLPMNELDAERVAGRALRLGVEVTPPRAFFQDGCPPTGLRLCLGAEPDRDRFQAGLDRLAQALGPDEHRAVV</sequence>
<dbReference type="InterPro" id="IPR015422">
    <property type="entry name" value="PyrdxlP-dep_Trfase_small"/>
</dbReference>
<dbReference type="InterPro" id="IPR000524">
    <property type="entry name" value="Tscrpt_reg_HTH_GntR"/>
</dbReference>
<feature type="domain" description="HTH gntR-type" evidence="6">
    <location>
        <begin position="11"/>
        <end position="79"/>
    </location>
</feature>
<evidence type="ECO:0000313" key="7">
    <source>
        <dbReference type="EMBL" id="MDQ0465095.1"/>
    </source>
</evidence>
<dbReference type="SMART" id="SM00345">
    <property type="entry name" value="HTH_GNTR"/>
    <property type="match status" value="1"/>
</dbReference>
<keyword evidence="8" id="KW-1185">Reference proteome</keyword>
<dbReference type="CDD" id="cd07377">
    <property type="entry name" value="WHTH_GntR"/>
    <property type="match status" value="1"/>
</dbReference>
<dbReference type="PROSITE" id="PS50949">
    <property type="entry name" value="HTH_GNTR"/>
    <property type="match status" value="1"/>
</dbReference>